<dbReference type="EMBL" id="JAPJDA010000010">
    <property type="protein sequence ID" value="MCX2837988.1"/>
    <property type="molecule type" value="Genomic_DNA"/>
</dbReference>
<keyword evidence="1" id="KW-0732">Signal</keyword>
<protein>
    <submittedName>
        <fullName evidence="2">Uncharacterized protein</fullName>
    </submittedName>
</protein>
<dbReference type="Proteomes" id="UP001148482">
    <property type="component" value="Unassembled WGS sequence"/>
</dbReference>
<gene>
    <name evidence="2" type="ORF">OQ279_07445</name>
</gene>
<evidence type="ECO:0000256" key="1">
    <source>
        <dbReference type="SAM" id="SignalP"/>
    </source>
</evidence>
<keyword evidence="3" id="KW-1185">Reference proteome</keyword>
<feature type="signal peptide" evidence="1">
    <location>
        <begin position="1"/>
        <end position="24"/>
    </location>
</feature>
<feature type="chain" id="PRO_5040777023" evidence="1">
    <location>
        <begin position="25"/>
        <end position="172"/>
    </location>
</feature>
<reference evidence="2" key="1">
    <citation type="submission" date="2022-11" db="EMBL/GenBank/DDBJ databases">
        <title>Salinimicrobium profundisediminis sp. nov., isolated from deep-sea sediment of the Mariana Trench.</title>
        <authorList>
            <person name="Fu H."/>
        </authorList>
    </citation>
    <scope>NUCLEOTIDE SEQUENCE</scope>
    <source>
        <strain evidence="2">MT39</strain>
    </source>
</reference>
<evidence type="ECO:0000313" key="3">
    <source>
        <dbReference type="Proteomes" id="UP001148482"/>
    </source>
</evidence>
<name>A0A9X3CWD5_9FLAO</name>
<sequence length="172" mass="19198">MRVHVFIKMILSCFLLSMSSGVLAQTYINEEEVDQKVLEANLNGLIGGISIIQPNFNTVQGNAVALKQIGEYNQAEIRTQTTSSEITLTQNGRYNYTKLDYIANTAIAKLLQEGDNNQIRDYVNDAGTNISLELEQRGDDKVFERNGANDLTQSLKFIQTDATPSLIIRSYN</sequence>
<organism evidence="2 3">
    <name type="scientific">Salinimicrobium profundisediminis</name>
    <dbReference type="NCBI Taxonomy" id="2994553"/>
    <lineage>
        <taxon>Bacteria</taxon>
        <taxon>Pseudomonadati</taxon>
        <taxon>Bacteroidota</taxon>
        <taxon>Flavobacteriia</taxon>
        <taxon>Flavobacteriales</taxon>
        <taxon>Flavobacteriaceae</taxon>
        <taxon>Salinimicrobium</taxon>
    </lineage>
</organism>
<accession>A0A9X3CWD5</accession>
<evidence type="ECO:0000313" key="2">
    <source>
        <dbReference type="EMBL" id="MCX2837988.1"/>
    </source>
</evidence>
<dbReference type="AlphaFoldDB" id="A0A9X3CWD5"/>
<comment type="caution">
    <text evidence="2">The sequence shown here is derived from an EMBL/GenBank/DDBJ whole genome shotgun (WGS) entry which is preliminary data.</text>
</comment>
<dbReference type="RefSeq" id="WP_266069236.1">
    <property type="nucleotide sequence ID" value="NZ_JAPJDA010000010.1"/>
</dbReference>
<proteinExistence type="predicted"/>